<dbReference type="Pfam" id="PF04389">
    <property type="entry name" value="Peptidase_M28"/>
    <property type="match status" value="1"/>
</dbReference>
<evidence type="ECO:0000313" key="3">
    <source>
        <dbReference type="EMBL" id="KKO45161.1"/>
    </source>
</evidence>
<dbReference type="InterPro" id="IPR045175">
    <property type="entry name" value="M28_fam"/>
</dbReference>
<reference evidence="3 4" key="1">
    <citation type="submission" date="2015-03" db="EMBL/GenBank/DDBJ databases">
        <title>Draft genome sequences of two protease-producing strains of Arsukibacterium isolated from two cold and alkaline environments.</title>
        <authorList>
            <person name="Lylloff J.E."/>
            <person name="Skov L.B."/>
            <person name="Jepsen M."/>
            <person name="Hallin P.F."/>
            <person name="Sorensen S.J."/>
            <person name="Stougaard P."/>
            <person name="Glaring M.A."/>
        </authorList>
    </citation>
    <scope>NUCLEOTIDE SEQUENCE [LARGE SCALE GENOMIC DNA]</scope>
    <source>
        <strain evidence="3 4">GCM72</strain>
    </source>
</reference>
<keyword evidence="3" id="KW-0378">Hydrolase</keyword>
<evidence type="ECO:0000259" key="2">
    <source>
        <dbReference type="Pfam" id="PF04389"/>
    </source>
</evidence>
<dbReference type="PANTHER" id="PTHR12147">
    <property type="entry name" value="METALLOPEPTIDASE M28 FAMILY MEMBER"/>
    <property type="match status" value="1"/>
</dbReference>
<dbReference type="STRING" id="336831.WG68_12090"/>
<proteinExistence type="predicted"/>
<dbReference type="PATRIC" id="fig|336831.14.peg.1645"/>
<dbReference type="GO" id="GO:0004177">
    <property type="term" value="F:aminopeptidase activity"/>
    <property type="evidence" value="ECO:0007669"/>
    <property type="project" value="UniProtKB-KW"/>
</dbReference>
<dbReference type="Gene3D" id="3.40.630.10">
    <property type="entry name" value="Zn peptidases"/>
    <property type="match status" value="1"/>
</dbReference>
<accession>A0A0M2V3F7</accession>
<dbReference type="GO" id="GO:0008235">
    <property type="term" value="F:metalloexopeptidase activity"/>
    <property type="evidence" value="ECO:0007669"/>
    <property type="project" value="InterPro"/>
</dbReference>
<dbReference type="OrthoDB" id="9762302at2"/>
<organism evidence="3 4">
    <name type="scientific">Arsukibacterium ikkense</name>
    <dbReference type="NCBI Taxonomy" id="336831"/>
    <lineage>
        <taxon>Bacteria</taxon>
        <taxon>Pseudomonadati</taxon>
        <taxon>Pseudomonadota</taxon>
        <taxon>Gammaproteobacteria</taxon>
        <taxon>Chromatiales</taxon>
        <taxon>Chromatiaceae</taxon>
        <taxon>Arsukibacterium</taxon>
    </lineage>
</organism>
<keyword evidence="3" id="KW-0645">Protease</keyword>
<dbReference type="AlphaFoldDB" id="A0A0M2V3F7"/>
<keyword evidence="4" id="KW-1185">Reference proteome</keyword>
<keyword evidence="1" id="KW-1133">Transmembrane helix</keyword>
<sequence>MSIIKRLYLAGISALVIAAILLYTLAWPAWQQALTNNESARLAQLIASAELAPAQSRLNQSQLLADLNWLAHPDRQGRKPGTAGGIAARSWLAEQFADIGLQPAGSDGYLQPFSVEQHFVLGRWLRGKNATIAALDNAANVLGVLPGLNPELKPIVLTAHYDHLGMHEDKLFAGADDNASGVATLLELARYFNENPTAHPLLFVALDAEEGGLQGAVALFKHQLLEPEQLAFNVNMDMLSRDTDQLLFAVGSYQHPWLTPLLQQLQQQSAVKVIAGHDRPWYRAGKTQDWTLSSDHGVFHKHKVPFIYFGVADHADYHTSRDTAAKVDSDFYFQVSETILSFIVLLDQQLSQQ</sequence>
<evidence type="ECO:0000256" key="1">
    <source>
        <dbReference type="SAM" id="Phobius"/>
    </source>
</evidence>
<keyword evidence="1" id="KW-0812">Transmembrane</keyword>
<dbReference type="GO" id="GO:0006508">
    <property type="term" value="P:proteolysis"/>
    <property type="evidence" value="ECO:0007669"/>
    <property type="project" value="InterPro"/>
</dbReference>
<dbReference type="EMBL" id="LAHO01000011">
    <property type="protein sequence ID" value="KKO45161.1"/>
    <property type="molecule type" value="Genomic_DNA"/>
</dbReference>
<gene>
    <name evidence="3" type="ORF">WG68_12090</name>
</gene>
<dbReference type="SUPFAM" id="SSF53187">
    <property type="entry name" value="Zn-dependent exopeptidases"/>
    <property type="match status" value="1"/>
</dbReference>
<keyword evidence="3" id="KW-0031">Aminopeptidase</keyword>
<evidence type="ECO:0000313" key="4">
    <source>
        <dbReference type="Proteomes" id="UP000034228"/>
    </source>
</evidence>
<dbReference type="InterPro" id="IPR007484">
    <property type="entry name" value="Peptidase_M28"/>
</dbReference>
<dbReference type="Proteomes" id="UP000034228">
    <property type="component" value="Unassembled WGS sequence"/>
</dbReference>
<keyword evidence="1" id="KW-0472">Membrane</keyword>
<name>A0A0M2V3F7_9GAMM</name>
<dbReference type="RefSeq" id="WP_046557949.1">
    <property type="nucleotide sequence ID" value="NZ_LAHO01000011.1"/>
</dbReference>
<protein>
    <submittedName>
        <fullName evidence="3">Aminopeptidase</fullName>
    </submittedName>
</protein>
<dbReference type="PANTHER" id="PTHR12147:SF26">
    <property type="entry name" value="PEPTIDASE M28 DOMAIN-CONTAINING PROTEIN"/>
    <property type="match status" value="1"/>
</dbReference>
<comment type="caution">
    <text evidence="3">The sequence shown here is derived from an EMBL/GenBank/DDBJ whole genome shotgun (WGS) entry which is preliminary data.</text>
</comment>
<feature type="transmembrane region" description="Helical" evidence="1">
    <location>
        <begin position="7"/>
        <end position="30"/>
    </location>
</feature>
<feature type="domain" description="Peptidase M28" evidence="2">
    <location>
        <begin position="140"/>
        <end position="342"/>
    </location>
</feature>